<feature type="compositionally biased region" description="Polar residues" evidence="2">
    <location>
        <begin position="214"/>
        <end position="231"/>
    </location>
</feature>
<dbReference type="InterPro" id="IPR031525">
    <property type="entry name" value="CC190"/>
</dbReference>
<evidence type="ECO:0000256" key="1">
    <source>
        <dbReference type="SAM" id="Coils"/>
    </source>
</evidence>
<dbReference type="PANTHER" id="PTHR36871">
    <property type="entry name" value="COILED-COIL DOMAIN-CONTAINING PROTEIN 190"/>
    <property type="match status" value="1"/>
</dbReference>
<feature type="compositionally biased region" description="Low complexity" evidence="2">
    <location>
        <begin position="319"/>
        <end position="330"/>
    </location>
</feature>
<feature type="region of interest" description="Disordered" evidence="2">
    <location>
        <begin position="1"/>
        <end position="35"/>
    </location>
</feature>
<keyword evidence="4" id="KW-1185">Reference proteome</keyword>
<dbReference type="AlphaFoldDB" id="A0A8J6DXZ0"/>
<feature type="region of interest" description="Disordered" evidence="2">
    <location>
        <begin position="210"/>
        <end position="232"/>
    </location>
</feature>
<evidence type="ECO:0000313" key="3">
    <source>
        <dbReference type="EMBL" id="KAG8523655.1"/>
    </source>
</evidence>
<comment type="caution">
    <text evidence="3">The sequence shown here is derived from an EMBL/GenBank/DDBJ whole genome shotgun (WGS) entry which is preliminary data.</text>
</comment>
<feature type="region of interest" description="Disordered" evidence="2">
    <location>
        <begin position="260"/>
        <end position="369"/>
    </location>
</feature>
<accession>A0A8J6DXZ0</accession>
<dbReference type="PANTHER" id="PTHR36871:SF1">
    <property type="entry name" value="COILED-COIL DOMAIN-CONTAINING PROTEIN 190"/>
    <property type="match status" value="1"/>
</dbReference>
<feature type="compositionally biased region" description="Basic and acidic residues" evidence="2">
    <location>
        <begin position="16"/>
        <end position="35"/>
    </location>
</feature>
<dbReference type="EMBL" id="JAGFMF010011405">
    <property type="protein sequence ID" value="KAG8523655.1"/>
    <property type="molecule type" value="Genomic_DNA"/>
</dbReference>
<feature type="coiled-coil region" evidence="1">
    <location>
        <begin position="145"/>
        <end position="193"/>
    </location>
</feature>
<dbReference type="Pfam" id="PF15768">
    <property type="entry name" value="CC190"/>
    <property type="match status" value="1"/>
</dbReference>
<dbReference type="Proteomes" id="UP000700334">
    <property type="component" value="Unassembled WGS sequence"/>
</dbReference>
<feature type="compositionally biased region" description="Polar residues" evidence="2">
    <location>
        <begin position="299"/>
        <end position="318"/>
    </location>
</feature>
<proteinExistence type="predicted"/>
<sequence>MRKWAHLSRDTGLNGRRHEDTRTDRTNRTDQQREHQQAAVRAAKQQRGTIPNLSSAILSCRYTSAPFLSKGQLTGCWKHKSVTPPLDKLLVPRGLGPQQDRIPGMESQPPEQHRLVSNEATVATSLMLDRHMVRGPVYKHFDVERKNAKQAEARLSQKLQRLEVVCLYHVKLLTREQRQLQKELQRLQQAIIKKKFSSCFGDGIQKIKEDIPVSSPQGRQKNRVPQASNIRASEIIETQEANIAKPLMPPAHHTGLKFHMKGKKQSLPQNHRTSHLIKEKPQVQEEESVVPPKGKESSNDTATLYQDQEVPTNTSDPGPTSSPAAESTSACVNGARSEEANLEPDLQAGKQISPSPMECAGKGKGPSTEPTYLELFMRVRNAHYLRHRVPPESERLLSIREIFGHEEPLEPRAAKDRENGETT</sequence>
<keyword evidence="1" id="KW-0175">Coiled coil</keyword>
<reference evidence="3" key="1">
    <citation type="journal article" date="2021" name="Evol. Appl.">
        <title>The genome of the Pyrenean desman and the effects of bottlenecks and inbreeding on the genomic landscape of an endangered species.</title>
        <authorList>
            <person name="Escoda L."/>
            <person name="Castresana J."/>
        </authorList>
    </citation>
    <scope>NUCLEOTIDE SEQUENCE</scope>
    <source>
        <strain evidence="3">IBE-C5619</strain>
    </source>
</reference>
<evidence type="ECO:0000256" key="2">
    <source>
        <dbReference type="SAM" id="MobiDB-lite"/>
    </source>
</evidence>
<name>A0A8J6DXZ0_GALPY</name>
<protein>
    <submittedName>
        <fullName evidence="3">Coiled-coil domain-containing protein 190</fullName>
    </submittedName>
</protein>
<gene>
    <name evidence="3" type="ORF">J0S82_000040</name>
</gene>
<organism evidence="3 4">
    <name type="scientific">Galemys pyrenaicus</name>
    <name type="common">Iberian desman</name>
    <name type="synonym">Pyrenean desman</name>
    <dbReference type="NCBI Taxonomy" id="202257"/>
    <lineage>
        <taxon>Eukaryota</taxon>
        <taxon>Metazoa</taxon>
        <taxon>Chordata</taxon>
        <taxon>Craniata</taxon>
        <taxon>Vertebrata</taxon>
        <taxon>Euteleostomi</taxon>
        <taxon>Mammalia</taxon>
        <taxon>Eutheria</taxon>
        <taxon>Laurasiatheria</taxon>
        <taxon>Eulipotyphla</taxon>
        <taxon>Talpidae</taxon>
        <taxon>Galemys</taxon>
    </lineage>
</organism>
<evidence type="ECO:0000313" key="4">
    <source>
        <dbReference type="Proteomes" id="UP000700334"/>
    </source>
</evidence>
<dbReference type="OrthoDB" id="10050903at2759"/>